<dbReference type="AlphaFoldDB" id="A0A7Z1ILF7"/>
<comment type="caution">
    <text evidence="2">The sequence shown here is derived from an EMBL/GenBank/DDBJ whole genome shotgun (WGS) entry which is preliminary data.</text>
</comment>
<dbReference type="Proteomes" id="UP000216984">
    <property type="component" value="Unassembled WGS sequence"/>
</dbReference>
<dbReference type="EMBL" id="NEFY01000035">
    <property type="protein sequence ID" value="OZC34587.1"/>
    <property type="molecule type" value="Genomic_DNA"/>
</dbReference>
<evidence type="ECO:0000313" key="2">
    <source>
        <dbReference type="EMBL" id="OZC34587.1"/>
    </source>
</evidence>
<proteinExistence type="predicted"/>
<keyword evidence="3" id="KW-1185">Reference proteome</keyword>
<reference evidence="2 3" key="1">
    <citation type="submission" date="2017-06" db="EMBL/GenBank/DDBJ databases">
        <title>Draft genome sequence of the halophilic bacterium Marinobacter vinifirmus FB1.</title>
        <authorList>
            <person name="Stepanov V.G."/>
            <person name="Roberts D.J."/>
            <person name="Fox G.E."/>
        </authorList>
    </citation>
    <scope>NUCLEOTIDE SEQUENCE [LARGE SCALE GENOMIC DNA]</scope>
    <source>
        <strain evidence="2 3">FB1</strain>
    </source>
</reference>
<protein>
    <submittedName>
        <fullName evidence="2">SprT domain-containing protein</fullName>
    </submittedName>
</protein>
<dbReference type="RefSeq" id="WP_094626112.1">
    <property type="nucleotide sequence ID" value="NZ_NEFY01000035.1"/>
</dbReference>
<dbReference type="GO" id="GO:0006950">
    <property type="term" value="P:response to stress"/>
    <property type="evidence" value="ECO:0007669"/>
    <property type="project" value="UniProtKB-ARBA"/>
</dbReference>
<dbReference type="Pfam" id="PF10263">
    <property type="entry name" value="SprT-like"/>
    <property type="match status" value="1"/>
</dbReference>
<gene>
    <name evidence="2" type="ORF">B9Q17_09990</name>
</gene>
<organism evidence="2 3">
    <name type="scientific">Marinobacter vinifirmus</name>
    <dbReference type="NCBI Taxonomy" id="355591"/>
    <lineage>
        <taxon>Bacteria</taxon>
        <taxon>Pseudomonadati</taxon>
        <taxon>Pseudomonadota</taxon>
        <taxon>Gammaproteobacteria</taxon>
        <taxon>Pseudomonadales</taxon>
        <taxon>Marinobacteraceae</taxon>
        <taxon>Marinobacter</taxon>
    </lineage>
</organism>
<dbReference type="InterPro" id="IPR006640">
    <property type="entry name" value="SprT-like_domain"/>
</dbReference>
<name>A0A7Z1ILF7_9GAMM</name>
<accession>A0A7Z1ILF7</accession>
<sequence>MMQPTSELYGALQAAYEHFNSSLFDSKLPQVIFTAQRQKGVMGYFSPERWVSKHGKTCHEIAINPTYVGKSALIEVFQTLVHEQCHLLQFCYGEPGRRGYHNKEWADMMEAVGLMPSTTGRPGGKKTGEKMSDYPIPGGRFLKECDSLVSGGRFDLPWVDRFAQGCSLPVPELVQAYDLPSTSAVKLTTAVVEFFDKESFVLPEEMKDSRNKVKYSCPGCGVNVWGKPALSIKCGPCDLEFGEIN</sequence>
<evidence type="ECO:0000259" key="1">
    <source>
        <dbReference type="Pfam" id="PF10263"/>
    </source>
</evidence>
<feature type="domain" description="SprT-like" evidence="1">
    <location>
        <begin position="13"/>
        <end position="114"/>
    </location>
</feature>
<evidence type="ECO:0000313" key="3">
    <source>
        <dbReference type="Proteomes" id="UP000216984"/>
    </source>
</evidence>